<comment type="function">
    <text evidence="11">Involved in protein export. Acts as a chaperone by maintaining the newly synthesized protein in an open conformation. Functions as a peptidyl-prolyl cis-trans isomerase.</text>
</comment>
<keyword evidence="6 11" id="KW-0697">Rotamase</keyword>
<gene>
    <name evidence="11" type="primary">tig</name>
    <name evidence="14" type="ORF">SAMN05216446_0662</name>
</gene>
<dbReference type="EC" id="5.2.1.8" evidence="3 11"/>
<keyword evidence="7 11" id="KW-0143">Chaperone</keyword>
<dbReference type="AlphaFoldDB" id="A0A1H9NXG8"/>
<evidence type="ECO:0000256" key="10">
    <source>
        <dbReference type="ARBA" id="ARBA00029986"/>
    </source>
</evidence>
<dbReference type="SUPFAM" id="SSF109998">
    <property type="entry name" value="Triger factor/SurA peptide-binding domain-like"/>
    <property type="match status" value="1"/>
</dbReference>
<accession>A0A1H9NXG8</accession>
<evidence type="ECO:0000256" key="3">
    <source>
        <dbReference type="ARBA" id="ARBA00013194"/>
    </source>
</evidence>
<dbReference type="InterPro" id="IPR005215">
    <property type="entry name" value="Trig_fac"/>
</dbReference>
<comment type="catalytic activity">
    <reaction evidence="1 11">
        <text>[protein]-peptidylproline (omega=180) = [protein]-peptidylproline (omega=0)</text>
        <dbReference type="Rhea" id="RHEA:16237"/>
        <dbReference type="Rhea" id="RHEA-COMP:10747"/>
        <dbReference type="Rhea" id="RHEA-COMP:10748"/>
        <dbReference type="ChEBI" id="CHEBI:83833"/>
        <dbReference type="ChEBI" id="CHEBI:83834"/>
        <dbReference type="EC" id="5.2.1.8"/>
    </reaction>
</comment>
<dbReference type="HAMAP" id="MF_00303">
    <property type="entry name" value="Trigger_factor_Tig"/>
    <property type="match status" value="1"/>
</dbReference>
<dbReference type="InterPro" id="IPR036611">
    <property type="entry name" value="Trigger_fac_ribosome-bd_sf"/>
</dbReference>
<evidence type="ECO:0000256" key="2">
    <source>
        <dbReference type="ARBA" id="ARBA00005464"/>
    </source>
</evidence>
<dbReference type="NCBIfam" id="TIGR00115">
    <property type="entry name" value="tig"/>
    <property type="match status" value="1"/>
</dbReference>
<reference evidence="15" key="1">
    <citation type="submission" date="2016-10" db="EMBL/GenBank/DDBJ databases">
        <authorList>
            <person name="Varghese N."/>
            <person name="Submissions S."/>
        </authorList>
    </citation>
    <scope>NUCLEOTIDE SEQUENCE [LARGE SCALE GENOMIC DNA]</scope>
    <source>
        <strain evidence="15">KHGC19</strain>
    </source>
</reference>
<dbReference type="EMBL" id="FOGP01000002">
    <property type="protein sequence ID" value="SER40628.1"/>
    <property type="molecule type" value="Genomic_DNA"/>
</dbReference>
<evidence type="ECO:0000313" key="15">
    <source>
        <dbReference type="Proteomes" id="UP000199128"/>
    </source>
</evidence>
<dbReference type="GO" id="GO:0051301">
    <property type="term" value="P:cell division"/>
    <property type="evidence" value="ECO:0007669"/>
    <property type="project" value="UniProtKB-KW"/>
</dbReference>
<dbReference type="Proteomes" id="UP000199128">
    <property type="component" value="Unassembled WGS sequence"/>
</dbReference>
<evidence type="ECO:0000259" key="13">
    <source>
        <dbReference type="Pfam" id="PF05698"/>
    </source>
</evidence>
<keyword evidence="11" id="KW-0963">Cytoplasm</keyword>
<dbReference type="InterPro" id="IPR027304">
    <property type="entry name" value="Trigger_fact/SurA_dom_sf"/>
</dbReference>
<dbReference type="SUPFAM" id="SSF54534">
    <property type="entry name" value="FKBP-like"/>
    <property type="match status" value="1"/>
</dbReference>
<comment type="domain">
    <text evidence="11">Consists of 3 domains; the N-terminus binds the ribosome, the middle domain has PPIase activity, while the C-terminus has intrinsic chaperone activity on its own.</text>
</comment>
<protein>
    <recommendedName>
        <fullName evidence="4 11">Trigger factor</fullName>
        <shortName evidence="11">TF</shortName>
        <ecNumber evidence="3 11">5.2.1.8</ecNumber>
    </recommendedName>
    <alternativeName>
        <fullName evidence="10 11">PPIase</fullName>
    </alternativeName>
</protein>
<keyword evidence="9 11" id="KW-0131">Cell cycle</keyword>
<evidence type="ECO:0000259" key="12">
    <source>
        <dbReference type="Pfam" id="PF05697"/>
    </source>
</evidence>
<dbReference type="InterPro" id="IPR008880">
    <property type="entry name" value="Trigger_fac_C"/>
</dbReference>
<keyword evidence="5 11" id="KW-0132">Cell division</keyword>
<feature type="domain" description="Trigger factor ribosome-binding bacterial" evidence="12">
    <location>
        <begin position="4"/>
        <end position="149"/>
    </location>
</feature>
<name>A0A1H9NXG8_9ACTN</name>
<dbReference type="InterPro" id="IPR037041">
    <property type="entry name" value="Trigger_fac_C_sf"/>
</dbReference>
<dbReference type="Gene3D" id="1.10.3120.10">
    <property type="entry name" value="Trigger factor, C-terminal domain"/>
    <property type="match status" value="1"/>
</dbReference>
<dbReference type="InterPro" id="IPR008881">
    <property type="entry name" value="Trigger_fac_ribosome-bd_bac"/>
</dbReference>
<organism evidence="14 15">
    <name type="scientific">Parafannyhessea umbonata</name>
    <dbReference type="NCBI Taxonomy" id="604330"/>
    <lineage>
        <taxon>Bacteria</taxon>
        <taxon>Bacillati</taxon>
        <taxon>Actinomycetota</taxon>
        <taxon>Coriobacteriia</taxon>
        <taxon>Coriobacteriales</taxon>
        <taxon>Atopobiaceae</taxon>
        <taxon>Parafannyhessea</taxon>
    </lineage>
</organism>
<dbReference type="Pfam" id="PF05698">
    <property type="entry name" value="Trigger_C"/>
    <property type="match status" value="1"/>
</dbReference>
<dbReference type="Pfam" id="PF05697">
    <property type="entry name" value="Trigger_N"/>
    <property type="match status" value="1"/>
</dbReference>
<evidence type="ECO:0000256" key="4">
    <source>
        <dbReference type="ARBA" id="ARBA00016902"/>
    </source>
</evidence>
<dbReference type="RefSeq" id="WP_091008296.1">
    <property type="nucleotide sequence ID" value="NZ_FOGP01000002.1"/>
</dbReference>
<dbReference type="GO" id="GO:0006457">
    <property type="term" value="P:protein folding"/>
    <property type="evidence" value="ECO:0007669"/>
    <property type="project" value="UniProtKB-UniRule"/>
</dbReference>
<comment type="subcellular location">
    <subcellularLocation>
        <location evidence="11">Cytoplasm</location>
    </subcellularLocation>
    <text evidence="11">About half TF is bound to the ribosome near the polypeptide exit tunnel while the other half is free in the cytoplasm.</text>
</comment>
<evidence type="ECO:0000256" key="1">
    <source>
        <dbReference type="ARBA" id="ARBA00000971"/>
    </source>
</evidence>
<dbReference type="Gene3D" id="3.10.50.40">
    <property type="match status" value="1"/>
</dbReference>
<evidence type="ECO:0000256" key="11">
    <source>
        <dbReference type="HAMAP-Rule" id="MF_00303"/>
    </source>
</evidence>
<evidence type="ECO:0000256" key="8">
    <source>
        <dbReference type="ARBA" id="ARBA00023235"/>
    </source>
</evidence>
<evidence type="ECO:0000256" key="9">
    <source>
        <dbReference type="ARBA" id="ARBA00023306"/>
    </source>
</evidence>
<evidence type="ECO:0000313" key="14">
    <source>
        <dbReference type="EMBL" id="SER40628.1"/>
    </source>
</evidence>
<dbReference type="PIRSF" id="PIRSF003095">
    <property type="entry name" value="Trigger_factor"/>
    <property type="match status" value="1"/>
</dbReference>
<keyword evidence="8 11" id="KW-0413">Isomerase</keyword>
<comment type="similarity">
    <text evidence="2 11">Belongs to the FKBP-type PPIase family. Tig subfamily.</text>
</comment>
<dbReference type="SUPFAM" id="SSF102735">
    <property type="entry name" value="Trigger factor ribosome-binding domain"/>
    <property type="match status" value="1"/>
</dbReference>
<feature type="domain" description="Trigger factor C-terminal" evidence="13">
    <location>
        <begin position="260"/>
        <end position="419"/>
    </location>
</feature>
<evidence type="ECO:0000256" key="5">
    <source>
        <dbReference type="ARBA" id="ARBA00022618"/>
    </source>
</evidence>
<dbReference type="InterPro" id="IPR046357">
    <property type="entry name" value="PPIase_dom_sf"/>
</dbReference>
<evidence type="ECO:0000256" key="6">
    <source>
        <dbReference type="ARBA" id="ARBA00023110"/>
    </source>
</evidence>
<dbReference type="Gene3D" id="3.30.70.1050">
    <property type="entry name" value="Trigger factor ribosome-binding domain"/>
    <property type="match status" value="1"/>
</dbReference>
<sequence length="439" mass="48388">MNITVTAERPESDKVVATITVPAAEVDKAIANTYKEVAAKYNFQGFRKGHAPRPVIDGIVGRDAILAQATEDIVNDAQPAAFEQLDIVPVDRPSYGEDAVVAVEHEDLVLVATINVPPTCELDSYDAPAINMPPQNATEAEIDQQIEQLLSYHVSFEDETEERAVVEGDVVVLDVENKEGAPELAGTDRQFGLGNAYLPSEFVAGVVGMNKGEQKDISWTQTHGDHEHNFAVSVTLKGLKKTVTPELDDEFAKKSFGFDTVAELRDAVKEEIENDKKTSLPALKEDRVVEEIGKHLTLDEVPEAYQNQVFSELANEFLGSLGRQGMNLDMYLAARQIKSEDFLNDLHEQAAERARQSLALDALAAKLGFEATEDDVKAEFERANVEDVEKSMKEFTESGQMPAIRESIRRTKAVNWLVENASVTEVDEIAEARAKKDSE</sequence>
<dbReference type="GO" id="GO:0003755">
    <property type="term" value="F:peptidyl-prolyl cis-trans isomerase activity"/>
    <property type="evidence" value="ECO:0007669"/>
    <property type="project" value="UniProtKB-UniRule"/>
</dbReference>
<dbReference type="GO" id="GO:0005737">
    <property type="term" value="C:cytoplasm"/>
    <property type="evidence" value="ECO:0007669"/>
    <property type="project" value="UniProtKB-SubCell"/>
</dbReference>
<proteinExistence type="inferred from homology"/>
<evidence type="ECO:0000256" key="7">
    <source>
        <dbReference type="ARBA" id="ARBA00023186"/>
    </source>
</evidence>
<dbReference type="GO" id="GO:0015031">
    <property type="term" value="P:protein transport"/>
    <property type="evidence" value="ECO:0007669"/>
    <property type="project" value="UniProtKB-UniRule"/>
</dbReference>